<dbReference type="SUPFAM" id="SSF50370">
    <property type="entry name" value="Ricin B-like lectins"/>
    <property type="match status" value="1"/>
</dbReference>
<dbReference type="InterPro" id="IPR035992">
    <property type="entry name" value="Ricin_B-like_lectins"/>
</dbReference>
<dbReference type="GO" id="GO:0008017">
    <property type="term" value="F:microtubule binding"/>
    <property type="evidence" value="ECO:0007669"/>
    <property type="project" value="InterPro"/>
</dbReference>
<proteinExistence type="predicted"/>
<feature type="region of interest" description="Disordered" evidence="1">
    <location>
        <begin position="393"/>
        <end position="471"/>
    </location>
</feature>
<dbReference type="OMA" id="HKAQEEX"/>
<dbReference type="InParanoid" id="H3AWR1"/>
<dbReference type="PANTHER" id="PTHR46302:SF3">
    <property type="entry name" value="DOUBLECORTIN DOMAIN-CONTAINING PROTEIN 1"/>
    <property type="match status" value="1"/>
</dbReference>
<evidence type="ECO:0000313" key="4">
    <source>
        <dbReference type="Proteomes" id="UP000008672"/>
    </source>
</evidence>
<dbReference type="AlphaFoldDB" id="H3AWR1"/>
<dbReference type="PANTHER" id="PTHR46302">
    <property type="entry name" value="DOUBLECORTIN DOMAIN-CONTAINING PROTEIN 1"/>
    <property type="match status" value="1"/>
</dbReference>
<accession>H3AWR1</accession>
<keyword evidence="4" id="KW-1185">Reference proteome</keyword>
<dbReference type="InterPro" id="IPR057424">
    <property type="entry name" value="Ubiquitin_DCDC1"/>
</dbReference>
<dbReference type="Ensembl" id="ENSLACT00000014181.1">
    <property type="protein sequence ID" value="ENSLACP00000014082.1"/>
    <property type="gene ID" value="ENSLACG00000012395.1"/>
</dbReference>
<organism evidence="3 4">
    <name type="scientific">Latimeria chalumnae</name>
    <name type="common">Coelacanth</name>
    <dbReference type="NCBI Taxonomy" id="7897"/>
    <lineage>
        <taxon>Eukaryota</taxon>
        <taxon>Metazoa</taxon>
        <taxon>Chordata</taxon>
        <taxon>Craniata</taxon>
        <taxon>Vertebrata</taxon>
        <taxon>Euteleostomi</taxon>
        <taxon>Coelacanthiformes</taxon>
        <taxon>Coelacanthidae</taxon>
        <taxon>Latimeria</taxon>
    </lineage>
</organism>
<reference evidence="3" key="3">
    <citation type="submission" date="2025-09" db="UniProtKB">
        <authorList>
            <consortium name="Ensembl"/>
        </authorList>
    </citation>
    <scope>IDENTIFICATION</scope>
</reference>
<dbReference type="GO" id="GO:0030496">
    <property type="term" value="C:midbody"/>
    <property type="evidence" value="ECO:0007669"/>
    <property type="project" value="TreeGrafter"/>
</dbReference>
<feature type="compositionally biased region" description="Low complexity" evidence="1">
    <location>
        <begin position="420"/>
        <end position="433"/>
    </location>
</feature>
<reference evidence="3" key="2">
    <citation type="submission" date="2025-08" db="UniProtKB">
        <authorList>
            <consortium name="Ensembl"/>
        </authorList>
    </citation>
    <scope>IDENTIFICATION</scope>
</reference>
<name>H3AWR1_LATCH</name>
<dbReference type="Pfam" id="PF25510">
    <property type="entry name" value="Ubiquitin_DCDC1"/>
    <property type="match status" value="1"/>
</dbReference>
<reference evidence="4" key="1">
    <citation type="submission" date="2011-08" db="EMBL/GenBank/DDBJ databases">
        <title>The draft genome of Latimeria chalumnae.</title>
        <authorList>
            <person name="Di Palma F."/>
            <person name="Alfoldi J."/>
            <person name="Johnson J."/>
            <person name="Berlin A."/>
            <person name="Gnerre S."/>
            <person name="Jaffe D."/>
            <person name="MacCallum I."/>
            <person name="Young S."/>
            <person name="Walker B.J."/>
            <person name="Lander E."/>
            <person name="Lindblad-Toh K."/>
        </authorList>
    </citation>
    <scope>NUCLEOTIDE SEQUENCE [LARGE SCALE GENOMIC DNA]</scope>
    <source>
        <strain evidence="4">Wild caught</strain>
    </source>
</reference>
<protein>
    <recommendedName>
        <fullName evidence="2">Doublecortin domain-containing protein</fullName>
    </recommendedName>
</protein>
<evidence type="ECO:0000259" key="2">
    <source>
        <dbReference type="Pfam" id="PF25510"/>
    </source>
</evidence>
<dbReference type="EMBL" id="AFYH01032436">
    <property type="status" value="NOT_ANNOTATED_CDS"/>
    <property type="molecule type" value="Genomic_DNA"/>
</dbReference>
<feature type="domain" description="Doublecortin" evidence="2">
    <location>
        <begin position="89"/>
        <end position="184"/>
    </location>
</feature>
<sequence>LILFQLDSALNGLTDGIKQKEILSMTTEELYQAQDDVDNLIDELQAAIKKYKGQLSKLGPQLQAEEEQHATYVYQHIKELPANSALPQGLQLKVFENGQDAGEVLVYINRKEVGKGCYNDTGLMMERLLQIVHQRLQCTPGYNPSGLNLTPSRLFNEQGHEIKNPLLLQNEQKVWVSYGEDYRSPQNQVLSLSFDRVIAAKEDGCIAVYKTLLDPNIDLPSGYDRWNAVSGFPDNYHYKNQDCYHKQEKLDSDNHFLQLKEDPQIILHASMTMENRSRRPLHAKKDHQDQMNAAASTTTTWPLSHVWLVIKTGMILSRAMPQFCLAVGNHPIRLKSEDGASLETYKLTLQKSRGKGDSFQQWGFDTEGHIYSKAYPEFVLTYLEELNVKEDVTQTEHRSHQGAWSTADQETDSSSAEEFQQNSLSSGNQNQLLEPQGAQSMPAGPLGESTQLTVALVRKLEEKHPKASAQR</sequence>
<dbReference type="eggNOG" id="ENOG502SI8R">
    <property type="taxonomic scope" value="Eukaryota"/>
</dbReference>
<dbReference type="GeneTree" id="ENSGT00940000163628"/>
<dbReference type="STRING" id="7897.ENSLACP00000014082"/>
<evidence type="ECO:0000256" key="1">
    <source>
        <dbReference type="SAM" id="MobiDB-lite"/>
    </source>
</evidence>
<dbReference type="HOGENOM" id="CLU_042371_0_0_1"/>
<dbReference type="EMBL" id="AFYH01032437">
    <property type="status" value="NOT_ANNOTATED_CDS"/>
    <property type="molecule type" value="Genomic_DNA"/>
</dbReference>
<dbReference type="EMBL" id="AFYH01032438">
    <property type="status" value="NOT_ANNOTATED_CDS"/>
    <property type="molecule type" value="Genomic_DNA"/>
</dbReference>
<dbReference type="Proteomes" id="UP000008672">
    <property type="component" value="Unassembled WGS sequence"/>
</dbReference>
<feature type="compositionally biased region" description="Polar residues" evidence="1">
    <location>
        <begin position="402"/>
        <end position="419"/>
    </location>
</feature>
<evidence type="ECO:0000313" key="3">
    <source>
        <dbReference type="Ensembl" id="ENSLACP00000014082.1"/>
    </source>
</evidence>
<dbReference type="GO" id="GO:1902412">
    <property type="term" value="P:regulation of mitotic cytokinesis"/>
    <property type="evidence" value="ECO:0007669"/>
    <property type="project" value="InterPro"/>
</dbReference>
<dbReference type="InterPro" id="IPR043188">
    <property type="entry name" value="DCDC1"/>
</dbReference>